<protein>
    <submittedName>
        <fullName evidence="1">Uncharacterized protein</fullName>
    </submittedName>
</protein>
<organism evidence="1 2">
    <name type="scientific">Leucogyrophana mollusca</name>
    <dbReference type="NCBI Taxonomy" id="85980"/>
    <lineage>
        <taxon>Eukaryota</taxon>
        <taxon>Fungi</taxon>
        <taxon>Dikarya</taxon>
        <taxon>Basidiomycota</taxon>
        <taxon>Agaricomycotina</taxon>
        <taxon>Agaricomycetes</taxon>
        <taxon>Agaricomycetidae</taxon>
        <taxon>Boletales</taxon>
        <taxon>Boletales incertae sedis</taxon>
        <taxon>Leucogyrophana</taxon>
    </lineage>
</organism>
<keyword evidence="2" id="KW-1185">Reference proteome</keyword>
<proteinExistence type="predicted"/>
<dbReference type="EMBL" id="MU266419">
    <property type="protein sequence ID" value="KAH7924657.1"/>
    <property type="molecule type" value="Genomic_DNA"/>
</dbReference>
<reference evidence="1" key="1">
    <citation type="journal article" date="2021" name="New Phytol.">
        <title>Evolutionary innovations through gain and loss of genes in the ectomycorrhizal Boletales.</title>
        <authorList>
            <person name="Wu G."/>
            <person name="Miyauchi S."/>
            <person name="Morin E."/>
            <person name="Kuo A."/>
            <person name="Drula E."/>
            <person name="Varga T."/>
            <person name="Kohler A."/>
            <person name="Feng B."/>
            <person name="Cao Y."/>
            <person name="Lipzen A."/>
            <person name="Daum C."/>
            <person name="Hundley H."/>
            <person name="Pangilinan J."/>
            <person name="Johnson J."/>
            <person name="Barry K."/>
            <person name="LaButti K."/>
            <person name="Ng V."/>
            <person name="Ahrendt S."/>
            <person name="Min B."/>
            <person name="Choi I.G."/>
            <person name="Park H."/>
            <person name="Plett J.M."/>
            <person name="Magnuson J."/>
            <person name="Spatafora J.W."/>
            <person name="Nagy L.G."/>
            <person name="Henrissat B."/>
            <person name="Grigoriev I.V."/>
            <person name="Yang Z.L."/>
            <person name="Xu J."/>
            <person name="Martin F.M."/>
        </authorList>
    </citation>
    <scope>NUCLEOTIDE SEQUENCE</scope>
    <source>
        <strain evidence="1">KUC20120723A-06</strain>
    </source>
</reference>
<name>A0ACB8BGN2_9AGAM</name>
<gene>
    <name evidence="1" type="ORF">BV22DRAFT_493747</name>
</gene>
<evidence type="ECO:0000313" key="2">
    <source>
        <dbReference type="Proteomes" id="UP000790709"/>
    </source>
</evidence>
<accession>A0ACB8BGN2</accession>
<comment type="caution">
    <text evidence="1">The sequence shown here is derived from an EMBL/GenBank/DDBJ whole genome shotgun (WGS) entry which is preliminary data.</text>
</comment>
<evidence type="ECO:0000313" key="1">
    <source>
        <dbReference type="EMBL" id="KAH7924657.1"/>
    </source>
</evidence>
<sequence length="195" mass="21824">MSSSILDLPAVVQPKPEHLKEAQRAPSIDDWDSFQPLRQPTAEPTETQQEPRAELGNLNTPPFASDNRWTRIIRRPWGHLRSRKPRARVETPQVSPRPPPEEHPPPHTHPAPGPATDPLAIPTHGDHTGDEAHLGNSATQKQPRMHFWNRMRRRSAPRNKSGPRGQKKPTPGVVDVAGGRDKVVSPFCPFRNSLT</sequence>
<dbReference type="Proteomes" id="UP000790709">
    <property type="component" value="Unassembled WGS sequence"/>
</dbReference>